<proteinExistence type="inferred from homology"/>
<name>A0A239M0D1_9NOCA</name>
<dbReference type="PROSITE" id="PS00086">
    <property type="entry name" value="CYTOCHROME_P450"/>
    <property type="match status" value="1"/>
</dbReference>
<dbReference type="GO" id="GO:0016705">
    <property type="term" value="F:oxidoreductase activity, acting on paired donors, with incorporation or reduction of molecular oxygen"/>
    <property type="evidence" value="ECO:0007669"/>
    <property type="project" value="InterPro"/>
</dbReference>
<keyword evidence="3 8" id="KW-0349">Heme</keyword>
<dbReference type="Gene3D" id="1.10.630.10">
    <property type="entry name" value="Cytochrome P450"/>
    <property type="match status" value="1"/>
</dbReference>
<dbReference type="PANTHER" id="PTHR46696">
    <property type="entry name" value="P450, PUTATIVE (EUROFUNG)-RELATED"/>
    <property type="match status" value="1"/>
</dbReference>
<dbReference type="InterPro" id="IPR001128">
    <property type="entry name" value="Cyt_P450"/>
</dbReference>
<evidence type="ECO:0000256" key="4">
    <source>
        <dbReference type="ARBA" id="ARBA00022723"/>
    </source>
</evidence>
<evidence type="ECO:0000256" key="6">
    <source>
        <dbReference type="ARBA" id="ARBA00023004"/>
    </source>
</evidence>
<organism evidence="10 11">
    <name type="scientific">Rhodococcoides kyotonense</name>
    <dbReference type="NCBI Taxonomy" id="398843"/>
    <lineage>
        <taxon>Bacteria</taxon>
        <taxon>Bacillati</taxon>
        <taxon>Actinomycetota</taxon>
        <taxon>Actinomycetes</taxon>
        <taxon>Mycobacteriales</taxon>
        <taxon>Nocardiaceae</taxon>
        <taxon>Rhodococcoides</taxon>
    </lineage>
</organism>
<comment type="cofactor">
    <cofactor evidence="1">
        <name>heme</name>
        <dbReference type="ChEBI" id="CHEBI:30413"/>
    </cofactor>
</comment>
<evidence type="ECO:0000256" key="7">
    <source>
        <dbReference type="ARBA" id="ARBA00023033"/>
    </source>
</evidence>
<sequence>MTHETVESPQHQWPFARTCPMQPPPKLAEIRDETPLTKVGLWDGSSVWLATKYDQIRELLGNTTLSSDTSAEGFPQSSKTAVAQRSGQKNFARLDPPEHDRQRLMLTADFMVKHVRGLRPYLDALLDDCFDDMEKADGPVDLLRVLAQPVPANIIVQMLDLPPERSDFFLDRVNRWMSLDSSPEESDAAAAEVLDYFAALIEERRDGTGDDLVSRLIRDHLDNGDLTAFELQHMLHLLLVGGFDTTANMIALGTLVFLQNPDQWNKIREDPSLVPGAVEELLRYLSVAHHVGFRLAKDDVEIGDACIHAGDGVIAPIIAANHDPAVFENPGTFDVTRDARRHLAFGYGVHQCLGQALARVELQAVFTKLPQRFPNLALACDFDDLRFKNALIYGIEELPVTV</sequence>
<dbReference type="GO" id="GO:0005506">
    <property type="term" value="F:iron ion binding"/>
    <property type="evidence" value="ECO:0007669"/>
    <property type="project" value="InterPro"/>
</dbReference>
<feature type="region of interest" description="Disordered" evidence="9">
    <location>
        <begin position="65"/>
        <end position="98"/>
    </location>
</feature>
<feature type="compositionally biased region" description="Polar residues" evidence="9">
    <location>
        <begin position="65"/>
        <end position="89"/>
    </location>
</feature>
<protein>
    <submittedName>
        <fullName evidence="10">Cytochrome P450</fullName>
    </submittedName>
</protein>
<evidence type="ECO:0000256" key="1">
    <source>
        <dbReference type="ARBA" id="ARBA00001971"/>
    </source>
</evidence>
<keyword evidence="4 8" id="KW-0479">Metal-binding</keyword>
<dbReference type="AlphaFoldDB" id="A0A239M0D1"/>
<evidence type="ECO:0000256" key="2">
    <source>
        <dbReference type="ARBA" id="ARBA00010617"/>
    </source>
</evidence>
<dbReference type="CDD" id="cd11030">
    <property type="entry name" value="CYP105-like"/>
    <property type="match status" value="1"/>
</dbReference>
<dbReference type="PRINTS" id="PR00359">
    <property type="entry name" value="BP450"/>
</dbReference>
<dbReference type="OrthoDB" id="3664945at2"/>
<comment type="similarity">
    <text evidence="2 8">Belongs to the cytochrome P450 family.</text>
</comment>
<dbReference type="Proteomes" id="UP000198327">
    <property type="component" value="Unassembled WGS sequence"/>
</dbReference>
<keyword evidence="6 8" id="KW-0408">Iron</keyword>
<dbReference type="GO" id="GO:0020037">
    <property type="term" value="F:heme binding"/>
    <property type="evidence" value="ECO:0007669"/>
    <property type="project" value="InterPro"/>
</dbReference>
<accession>A0A239M0D1</accession>
<dbReference type="FunFam" id="1.10.630.10:FF:000018">
    <property type="entry name" value="Cytochrome P450 monooxygenase"/>
    <property type="match status" value="1"/>
</dbReference>
<keyword evidence="11" id="KW-1185">Reference proteome</keyword>
<reference evidence="11" key="1">
    <citation type="submission" date="2017-06" db="EMBL/GenBank/DDBJ databases">
        <authorList>
            <person name="Varghese N."/>
            <person name="Submissions S."/>
        </authorList>
    </citation>
    <scope>NUCLEOTIDE SEQUENCE [LARGE SCALE GENOMIC DNA]</scope>
    <source>
        <strain evidence="11">JCM 23211</strain>
    </source>
</reference>
<dbReference type="InterPro" id="IPR002397">
    <property type="entry name" value="Cyt_P450_B"/>
</dbReference>
<dbReference type="EMBL" id="FZOW01000015">
    <property type="protein sequence ID" value="SNT35970.1"/>
    <property type="molecule type" value="Genomic_DNA"/>
</dbReference>
<dbReference type="PRINTS" id="PR00385">
    <property type="entry name" value="P450"/>
</dbReference>
<dbReference type="InterPro" id="IPR036396">
    <property type="entry name" value="Cyt_P450_sf"/>
</dbReference>
<evidence type="ECO:0000256" key="8">
    <source>
        <dbReference type="RuleBase" id="RU000461"/>
    </source>
</evidence>
<evidence type="ECO:0000313" key="11">
    <source>
        <dbReference type="Proteomes" id="UP000198327"/>
    </source>
</evidence>
<feature type="region of interest" description="Disordered" evidence="9">
    <location>
        <begin position="1"/>
        <end position="20"/>
    </location>
</feature>
<evidence type="ECO:0000256" key="5">
    <source>
        <dbReference type="ARBA" id="ARBA00023002"/>
    </source>
</evidence>
<gene>
    <name evidence="10" type="ORF">SAMN05421642_11554</name>
</gene>
<keyword evidence="7 8" id="KW-0503">Monooxygenase</keyword>
<keyword evidence="5 8" id="KW-0560">Oxidoreductase</keyword>
<evidence type="ECO:0000256" key="3">
    <source>
        <dbReference type="ARBA" id="ARBA00022617"/>
    </source>
</evidence>
<dbReference type="Pfam" id="PF00067">
    <property type="entry name" value="p450"/>
    <property type="match status" value="1"/>
</dbReference>
<dbReference type="GO" id="GO:0004497">
    <property type="term" value="F:monooxygenase activity"/>
    <property type="evidence" value="ECO:0007669"/>
    <property type="project" value="UniProtKB-KW"/>
</dbReference>
<dbReference type="PANTHER" id="PTHR46696:SF1">
    <property type="entry name" value="CYTOCHROME P450 YJIB-RELATED"/>
    <property type="match status" value="1"/>
</dbReference>
<dbReference type="SUPFAM" id="SSF48264">
    <property type="entry name" value="Cytochrome P450"/>
    <property type="match status" value="1"/>
</dbReference>
<evidence type="ECO:0000313" key="10">
    <source>
        <dbReference type="EMBL" id="SNT35970.1"/>
    </source>
</evidence>
<dbReference type="InterPro" id="IPR017972">
    <property type="entry name" value="Cyt_P450_CS"/>
</dbReference>
<evidence type="ECO:0000256" key="9">
    <source>
        <dbReference type="SAM" id="MobiDB-lite"/>
    </source>
</evidence>